<evidence type="ECO:0000256" key="3">
    <source>
        <dbReference type="ARBA" id="ARBA00023125"/>
    </source>
</evidence>
<proteinExistence type="predicted"/>
<dbReference type="EMBL" id="WHPD01002819">
    <property type="protein sequence ID" value="MPV89603.1"/>
    <property type="molecule type" value="Genomic_DNA"/>
</dbReference>
<dbReference type="GO" id="GO:0003677">
    <property type="term" value="F:DNA binding"/>
    <property type="evidence" value="ECO:0007669"/>
    <property type="project" value="UniProtKB-KW"/>
</dbReference>
<dbReference type="InterPro" id="IPR011006">
    <property type="entry name" value="CheY-like_superfamily"/>
</dbReference>
<dbReference type="InterPro" id="IPR039420">
    <property type="entry name" value="WalR-like"/>
</dbReference>
<dbReference type="PROSITE" id="PS50110">
    <property type="entry name" value="RESPONSE_REGULATORY"/>
    <property type="match status" value="1"/>
</dbReference>
<dbReference type="AlphaFoldDB" id="A0A7J9UZ46"/>
<dbReference type="PANTHER" id="PTHR43214:SF24">
    <property type="entry name" value="TRANSCRIPTIONAL REGULATORY PROTEIN NARL-RELATED"/>
    <property type="match status" value="1"/>
</dbReference>
<evidence type="ECO:0000256" key="1">
    <source>
        <dbReference type="ARBA" id="ARBA00022553"/>
    </source>
</evidence>
<evidence type="ECO:0000259" key="6">
    <source>
        <dbReference type="PROSITE" id="PS50043"/>
    </source>
</evidence>
<evidence type="ECO:0000256" key="4">
    <source>
        <dbReference type="ARBA" id="ARBA00023163"/>
    </source>
</evidence>
<dbReference type="SMART" id="SM00421">
    <property type="entry name" value="HTH_LUXR"/>
    <property type="match status" value="1"/>
</dbReference>
<gene>
    <name evidence="8" type="ORF">GB882_13070</name>
</gene>
<dbReference type="CDD" id="cd17535">
    <property type="entry name" value="REC_NarL-like"/>
    <property type="match status" value="1"/>
</dbReference>
<dbReference type="InterPro" id="IPR058245">
    <property type="entry name" value="NreC/VraR/RcsB-like_REC"/>
</dbReference>
<dbReference type="CDD" id="cd06170">
    <property type="entry name" value="LuxR_C_like"/>
    <property type="match status" value="1"/>
</dbReference>
<comment type="caution">
    <text evidence="8">The sequence shown here is derived from an EMBL/GenBank/DDBJ whole genome shotgun (WGS) entry which is preliminary data.</text>
</comment>
<dbReference type="PROSITE" id="PS50043">
    <property type="entry name" value="HTH_LUXR_2"/>
    <property type="match status" value="1"/>
</dbReference>
<feature type="domain" description="Response regulatory" evidence="7">
    <location>
        <begin position="2"/>
        <end position="119"/>
    </location>
</feature>
<dbReference type="InterPro" id="IPR016032">
    <property type="entry name" value="Sig_transdc_resp-reg_C-effctor"/>
</dbReference>
<dbReference type="Pfam" id="PF00072">
    <property type="entry name" value="Response_reg"/>
    <property type="match status" value="1"/>
</dbReference>
<dbReference type="GO" id="GO:0006355">
    <property type="term" value="P:regulation of DNA-templated transcription"/>
    <property type="evidence" value="ECO:0007669"/>
    <property type="project" value="InterPro"/>
</dbReference>
<keyword evidence="4" id="KW-0804">Transcription</keyword>
<dbReference type="PRINTS" id="PR00038">
    <property type="entry name" value="HTHLUXR"/>
</dbReference>
<keyword evidence="3" id="KW-0238">DNA-binding</keyword>
<dbReference type="SUPFAM" id="SSF46894">
    <property type="entry name" value="C-terminal effector domain of the bipartite response regulators"/>
    <property type="match status" value="1"/>
</dbReference>
<dbReference type="Pfam" id="PF00196">
    <property type="entry name" value="GerE"/>
    <property type="match status" value="1"/>
</dbReference>
<evidence type="ECO:0000313" key="8">
    <source>
        <dbReference type="EMBL" id="MPV89603.1"/>
    </source>
</evidence>
<feature type="modified residue" description="4-aspartylphosphate" evidence="5">
    <location>
        <position position="53"/>
    </location>
</feature>
<evidence type="ECO:0000256" key="5">
    <source>
        <dbReference type="PROSITE-ProRule" id="PRU00169"/>
    </source>
</evidence>
<feature type="domain" description="HTH luxR-type" evidence="6">
    <location>
        <begin position="146"/>
        <end position="211"/>
    </location>
</feature>
<dbReference type="PANTHER" id="PTHR43214">
    <property type="entry name" value="TWO-COMPONENT RESPONSE REGULATOR"/>
    <property type="match status" value="1"/>
</dbReference>
<protein>
    <submittedName>
        <fullName evidence="8">Response regulator</fullName>
    </submittedName>
</protein>
<evidence type="ECO:0000259" key="7">
    <source>
        <dbReference type="PROSITE" id="PS50110"/>
    </source>
</evidence>
<evidence type="ECO:0000256" key="2">
    <source>
        <dbReference type="ARBA" id="ARBA00023015"/>
    </source>
</evidence>
<dbReference type="InterPro" id="IPR000792">
    <property type="entry name" value="Tscrpt_reg_LuxR_C"/>
</dbReference>
<reference evidence="8 9" key="1">
    <citation type="submission" date="2019-10" db="EMBL/GenBank/DDBJ databases">
        <title>Georgenia wutianyii sp. nov. and Georgenia yuyongxinii sp. nov. isolated from plateau pika (Ochotona curzoniae) in the Qinghai-Tibet plateau of China.</title>
        <authorList>
            <person name="Tian Z."/>
        </authorList>
    </citation>
    <scope>NUCLEOTIDE SEQUENCE [LARGE SCALE GENOMIC DNA]</scope>
    <source>
        <strain evidence="8 9">JCM 15130</strain>
    </source>
</reference>
<dbReference type="Gene3D" id="3.40.50.2300">
    <property type="match status" value="1"/>
</dbReference>
<dbReference type="OrthoDB" id="9808843at2"/>
<dbReference type="Proteomes" id="UP000429644">
    <property type="component" value="Unassembled WGS sequence"/>
</dbReference>
<keyword evidence="2" id="KW-0805">Transcription regulation</keyword>
<dbReference type="SMART" id="SM00448">
    <property type="entry name" value="REC"/>
    <property type="match status" value="1"/>
</dbReference>
<organism evidence="8 9">
    <name type="scientific">Georgenia ruanii</name>
    <dbReference type="NCBI Taxonomy" id="348442"/>
    <lineage>
        <taxon>Bacteria</taxon>
        <taxon>Bacillati</taxon>
        <taxon>Actinomycetota</taxon>
        <taxon>Actinomycetes</taxon>
        <taxon>Micrococcales</taxon>
        <taxon>Bogoriellaceae</taxon>
        <taxon>Georgenia</taxon>
    </lineage>
</organism>
<accession>A0A7J9UZ46</accession>
<name>A0A7J9UZ46_9MICO</name>
<sequence length="219" mass="22421">MSVVVADDHPLFREGLGRLVADTAGLALVGEASSGAEAVALCVELRPHVVVMDLRMPGEMDGVEATRRIVDAGTAGAILVLTMVEDDAAVFAAMRAGARGYALKGAAGADIVESIRVVAAGKAVFGAPIAARLSQLFARPRPSAADHRAFPQLSAREAEVLELMAGGATNAAIAAGLFLSEKTVRNIVSTILAKLRLATRAEAIARARDAGLGASRAEG</sequence>
<keyword evidence="9" id="KW-1185">Reference proteome</keyword>
<dbReference type="InterPro" id="IPR001789">
    <property type="entry name" value="Sig_transdc_resp-reg_receiver"/>
</dbReference>
<keyword evidence="1 5" id="KW-0597">Phosphoprotein</keyword>
<dbReference type="SUPFAM" id="SSF52172">
    <property type="entry name" value="CheY-like"/>
    <property type="match status" value="1"/>
</dbReference>
<dbReference type="GO" id="GO:0000160">
    <property type="term" value="P:phosphorelay signal transduction system"/>
    <property type="evidence" value="ECO:0007669"/>
    <property type="project" value="InterPro"/>
</dbReference>
<evidence type="ECO:0000313" key="9">
    <source>
        <dbReference type="Proteomes" id="UP000429644"/>
    </source>
</evidence>